<dbReference type="PROSITE" id="PS51352">
    <property type="entry name" value="THIOREDOXIN_2"/>
    <property type="match status" value="1"/>
</dbReference>
<evidence type="ECO:0000313" key="9">
    <source>
        <dbReference type="EMBL" id="QPR31586.1"/>
    </source>
</evidence>
<dbReference type="EMBL" id="CP066023">
    <property type="protein sequence ID" value="QQB83466.1"/>
    <property type="molecule type" value="Genomic_DNA"/>
</dbReference>
<name>A0AB37GKB8_CORAY</name>
<dbReference type="Gene3D" id="3.40.30.10">
    <property type="entry name" value="Glutaredoxin"/>
    <property type="match status" value="1"/>
</dbReference>
<evidence type="ECO:0000256" key="4">
    <source>
        <dbReference type="ARBA" id="ARBA00023157"/>
    </source>
</evidence>
<evidence type="ECO:0000256" key="5">
    <source>
        <dbReference type="ARBA" id="ARBA00023284"/>
    </source>
</evidence>
<evidence type="ECO:0000313" key="10">
    <source>
        <dbReference type="EMBL" id="QQB83466.1"/>
    </source>
</evidence>
<dbReference type="PANTHER" id="PTHR42852">
    <property type="entry name" value="THIOL:DISULFIDE INTERCHANGE PROTEIN DSBE"/>
    <property type="match status" value="1"/>
</dbReference>
<feature type="domain" description="Thioredoxin" evidence="8">
    <location>
        <begin position="104"/>
        <end position="252"/>
    </location>
</feature>
<reference evidence="11 12" key="1">
    <citation type="submission" date="2020-12" db="EMBL/GenBank/DDBJ databases">
        <title>FDA dAtabase for Regulatory Grade micrObial Sequences (FDA-ARGOS): Supporting development and validation of Infectious Disease Dx tests.</title>
        <authorList>
            <person name="Sproer C."/>
            <person name="Gronow S."/>
            <person name="Severitt S."/>
            <person name="Schroder I."/>
            <person name="Tallon L."/>
            <person name="Sadzewicz L."/>
            <person name="Zhao X."/>
            <person name="Boylan J."/>
            <person name="Ott S."/>
            <person name="Bowen H."/>
            <person name="Vavikolanu K."/>
            <person name="Mehta A."/>
            <person name="Aluvathingal J."/>
            <person name="Nadendla S."/>
            <person name="Lowell S."/>
            <person name="Myers T."/>
            <person name="Yan Y."/>
            <person name="Sichtig H."/>
        </authorList>
    </citation>
    <scope>NUCLEOTIDE SEQUENCE [LARGE SCALE GENOMIC DNA]</scope>
    <source>
        <strain evidence="9 11">FDAARGOS_938</strain>
        <strain evidence="10 12">FDAARGOS_991</strain>
    </source>
</reference>
<dbReference type="Proteomes" id="UP000594774">
    <property type="component" value="Chromosome"/>
</dbReference>
<dbReference type="PROSITE" id="PS00194">
    <property type="entry name" value="THIOREDOXIN_1"/>
    <property type="match status" value="1"/>
</dbReference>
<keyword evidence="12" id="KW-1185">Reference proteome</keyword>
<comment type="subcellular location">
    <subcellularLocation>
        <location evidence="1">Cell envelope</location>
    </subcellularLocation>
</comment>
<dbReference type="SUPFAM" id="SSF52833">
    <property type="entry name" value="Thioredoxin-like"/>
    <property type="match status" value="1"/>
</dbReference>
<evidence type="ECO:0000256" key="1">
    <source>
        <dbReference type="ARBA" id="ARBA00004196"/>
    </source>
</evidence>
<accession>A0AB37GKB8</accession>
<dbReference type="GO" id="GO:0016491">
    <property type="term" value="F:oxidoreductase activity"/>
    <property type="evidence" value="ECO:0007669"/>
    <property type="project" value="InterPro"/>
</dbReference>
<evidence type="ECO:0000256" key="7">
    <source>
        <dbReference type="SAM" id="Phobius"/>
    </source>
</evidence>
<gene>
    <name evidence="9" type="ORF">I6G95_03890</name>
    <name evidence="10" type="ORF">I6H48_04470</name>
</gene>
<evidence type="ECO:0000256" key="2">
    <source>
        <dbReference type="ARBA" id="ARBA00022748"/>
    </source>
</evidence>
<proteinExistence type="predicted"/>
<keyword evidence="3" id="KW-0735">Signal-anchor</keyword>
<dbReference type="RefSeq" id="WP_197915185.1">
    <property type="nucleotide sequence ID" value="NZ_CP065628.1"/>
</dbReference>
<dbReference type="Pfam" id="PF00578">
    <property type="entry name" value="AhpC-TSA"/>
    <property type="match status" value="1"/>
</dbReference>
<dbReference type="CDD" id="cd02966">
    <property type="entry name" value="TlpA_like_family"/>
    <property type="match status" value="1"/>
</dbReference>
<dbReference type="InterPro" id="IPR036249">
    <property type="entry name" value="Thioredoxin-like_sf"/>
</dbReference>
<dbReference type="InterPro" id="IPR013766">
    <property type="entry name" value="Thioredoxin_domain"/>
</dbReference>
<dbReference type="EMBL" id="CP065628">
    <property type="protein sequence ID" value="QPR31586.1"/>
    <property type="molecule type" value="Genomic_DNA"/>
</dbReference>
<dbReference type="GO" id="GO:0017004">
    <property type="term" value="P:cytochrome complex assembly"/>
    <property type="evidence" value="ECO:0007669"/>
    <property type="project" value="UniProtKB-KW"/>
</dbReference>
<dbReference type="Proteomes" id="UP000595198">
    <property type="component" value="Chromosome"/>
</dbReference>
<sequence length="252" mass="25740">MNEQGGHSHNGGHYEDRQADVNRSASLITLLIAGVSIVGLVIFAIVNTTSGNDETDGGGTGSGVSVGADGAGSDGDGRDGEVDGASAAPAMSKDEIAAVAGSGSLTGVRLPLLAESGDSAGQDNEAGQVELVDMGQVVEGKPTVLNVWAWNCAPCRQELPLIEQWAKDNPDVQVATVHAAREAGRGQALLQEIGVNLPTYSDTVDVVGPALNLPRVVPITVVFKADGTVATIHPGEFTDAQQITDLVRGALK</sequence>
<evidence type="ECO:0000259" key="8">
    <source>
        <dbReference type="PROSITE" id="PS51352"/>
    </source>
</evidence>
<evidence type="ECO:0000313" key="11">
    <source>
        <dbReference type="Proteomes" id="UP000594774"/>
    </source>
</evidence>
<keyword evidence="5" id="KW-0676">Redox-active center</keyword>
<keyword evidence="7" id="KW-0472">Membrane</keyword>
<dbReference type="InterPro" id="IPR050553">
    <property type="entry name" value="Thioredoxin_ResA/DsbE_sf"/>
</dbReference>
<dbReference type="PANTHER" id="PTHR42852:SF6">
    <property type="entry name" value="THIOL:DISULFIDE INTERCHANGE PROTEIN DSBE"/>
    <property type="match status" value="1"/>
</dbReference>
<keyword evidence="7" id="KW-0812">Transmembrane</keyword>
<evidence type="ECO:0000256" key="6">
    <source>
        <dbReference type="SAM" id="MobiDB-lite"/>
    </source>
</evidence>
<protein>
    <submittedName>
        <fullName evidence="9">TlpA family protein disulfide reductase</fullName>
    </submittedName>
</protein>
<organism evidence="9 11">
    <name type="scientific">Corynebacterium amycolatum</name>
    <dbReference type="NCBI Taxonomy" id="43765"/>
    <lineage>
        <taxon>Bacteria</taxon>
        <taxon>Bacillati</taxon>
        <taxon>Actinomycetota</taxon>
        <taxon>Actinomycetes</taxon>
        <taxon>Mycobacteriales</taxon>
        <taxon>Corynebacteriaceae</taxon>
        <taxon>Corynebacterium</taxon>
    </lineage>
</organism>
<dbReference type="AlphaFoldDB" id="A0AB37GKB8"/>
<dbReference type="InterPro" id="IPR000866">
    <property type="entry name" value="AhpC/TSA"/>
</dbReference>
<dbReference type="InterPro" id="IPR017937">
    <property type="entry name" value="Thioredoxin_CS"/>
</dbReference>
<feature type="transmembrane region" description="Helical" evidence="7">
    <location>
        <begin position="27"/>
        <end position="46"/>
    </location>
</feature>
<keyword evidence="2" id="KW-0201">Cytochrome c-type biogenesis</keyword>
<dbReference type="GO" id="GO:0016209">
    <property type="term" value="F:antioxidant activity"/>
    <property type="evidence" value="ECO:0007669"/>
    <property type="project" value="InterPro"/>
</dbReference>
<evidence type="ECO:0000256" key="3">
    <source>
        <dbReference type="ARBA" id="ARBA00022968"/>
    </source>
</evidence>
<keyword evidence="7" id="KW-1133">Transmembrane helix</keyword>
<keyword evidence="4" id="KW-1015">Disulfide bond</keyword>
<feature type="compositionally biased region" description="Gly residues" evidence="6">
    <location>
        <begin position="57"/>
        <end position="74"/>
    </location>
</feature>
<evidence type="ECO:0000313" key="12">
    <source>
        <dbReference type="Proteomes" id="UP000595198"/>
    </source>
</evidence>
<dbReference type="GO" id="GO:0030313">
    <property type="term" value="C:cell envelope"/>
    <property type="evidence" value="ECO:0007669"/>
    <property type="project" value="UniProtKB-SubCell"/>
</dbReference>
<feature type="region of interest" description="Disordered" evidence="6">
    <location>
        <begin position="51"/>
        <end position="89"/>
    </location>
</feature>